<protein>
    <submittedName>
        <fullName evidence="1">Uncharacterized protein</fullName>
    </submittedName>
</protein>
<sequence>MVMWVEVSDESK</sequence>
<evidence type="ECO:0000313" key="2">
    <source>
        <dbReference type="Proteomes" id="UP001154282"/>
    </source>
</evidence>
<proteinExistence type="predicted"/>
<comment type="caution">
    <text evidence="1">The sequence shown here is derived from an EMBL/GenBank/DDBJ whole genome shotgun (WGS) entry which is preliminary data.</text>
</comment>
<dbReference type="Proteomes" id="UP001154282">
    <property type="component" value="Unassembled WGS sequence"/>
</dbReference>
<reference evidence="1" key="1">
    <citation type="submission" date="2022-08" db="EMBL/GenBank/DDBJ databases">
        <authorList>
            <person name="Gutierrez-Valencia J."/>
        </authorList>
    </citation>
    <scope>NUCLEOTIDE SEQUENCE</scope>
</reference>
<evidence type="ECO:0000313" key="1">
    <source>
        <dbReference type="EMBL" id="CAI0432715.1"/>
    </source>
</evidence>
<name>A0AAV0LEU1_9ROSI</name>
<dbReference type="EMBL" id="CAMGYJ010000006">
    <property type="protein sequence ID" value="CAI0432715.1"/>
    <property type="molecule type" value="Genomic_DNA"/>
</dbReference>
<keyword evidence="2" id="KW-1185">Reference proteome</keyword>
<organism evidence="1 2">
    <name type="scientific">Linum tenue</name>
    <dbReference type="NCBI Taxonomy" id="586396"/>
    <lineage>
        <taxon>Eukaryota</taxon>
        <taxon>Viridiplantae</taxon>
        <taxon>Streptophyta</taxon>
        <taxon>Embryophyta</taxon>
        <taxon>Tracheophyta</taxon>
        <taxon>Spermatophyta</taxon>
        <taxon>Magnoliopsida</taxon>
        <taxon>eudicotyledons</taxon>
        <taxon>Gunneridae</taxon>
        <taxon>Pentapetalae</taxon>
        <taxon>rosids</taxon>
        <taxon>fabids</taxon>
        <taxon>Malpighiales</taxon>
        <taxon>Linaceae</taxon>
        <taxon>Linum</taxon>
    </lineage>
</organism>
<gene>
    <name evidence="1" type="ORF">LITE_LOCUS23572</name>
</gene>
<accession>A0AAV0LEU1</accession>